<dbReference type="EMBL" id="JACIEE010000001">
    <property type="protein sequence ID" value="MBB3975183.1"/>
    <property type="molecule type" value="Genomic_DNA"/>
</dbReference>
<dbReference type="AlphaFoldDB" id="A0A7W6GHJ1"/>
<feature type="region of interest" description="Disordered" evidence="1">
    <location>
        <begin position="1"/>
        <end position="24"/>
    </location>
</feature>
<proteinExistence type="predicted"/>
<reference evidence="2 3" key="1">
    <citation type="submission" date="2020-08" db="EMBL/GenBank/DDBJ databases">
        <title>Genomic Encyclopedia of Type Strains, Phase IV (KMG-IV): sequencing the most valuable type-strain genomes for metagenomic binning, comparative biology and taxonomic classification.</title>
        <authorList>
            <person name="Goeker M."/>
        </authorList>
    </citation>
    <scope>NUCLEOTIDE SEQUENCE [LARGE SCALE GENOMIC DNA]</scope>
    <source>
        <strain evidence="2 3">DSM 100211</strain>
    </source>
</reference>
<sequence length="73" mass="8362">MHTSIPHLHGGSSARRVSGGETRSPFRRFAGRLADAWRHHRDEIELENLPFDLRKDIGFPANDEIATLTRKTR</sequence>
<comment type="caution">
    <text evidence="2">The sequence shown here is derived from an EMBL/GenBank/DDBJ whole genome shotgun (WGS) entry which is preliminary data.</text>
</comment>
<evidence type="ECO:0000313" key="3">
    <source>
        <dbReference type="Proteomes" id="UP000574761"/>
    </source>
</evidence>
<evidence type="ECO:0000256" key="1">
    <source>
        <dbReference type="SAM" id="MobiDB-lite"/>
    </source>
</evidence>
<protein>
    <recommendedName>
        <fullName evidence="4">DUF1127 domain-containing protein</fullName>
    </recommendedName>
</protein>
<accession>A0A7W6GHJ1</accession>
<keyword evidence="3" id="KW-1185">Reference proteome</keyword>
<evidence type="ECO:0008006" key="4">
    <source>
        <dbReference type="Google" id="ProtNLM"/>
    </source>
</evidence>
<name>A0A7W6GHJ1_9HYPH</name>
<dbReference type="RefSeq" id="WP_183798247.1">
    <property type="nucleotide sequence ID" value="NZ_JACIEE010000001.1"/>
</dbReference>
<evidence type="ECO:0000313" key="2">
    <source>
        <dbReference type="EMBL" id="MBB3975183.1"/>
    </source>
</evidence>
<organism evidence="2 3">
    <name type="scientific">Mycoplana azooxidifex</name>
    <dbReference type="NCBI Taxonomy" id="1636188"/>
    <lineage>
        <taxon>Bacteria</taxon>
        <taxon>Pseudomonadati</taxon>
        <taxon>Pseudomonadota</taxon>
        <taxon>Alphaproteobacteria</taxon>
        <taxon>Hyphomicrobiales</taxon>
        <taxon>Rhizobiaceae</taxon>
        <taxon>Mycoplana</taxon>
    </lineage>
</organism>
<gene>
    <name evidence="2" type="ORF">GGQ64_000359</name>
</gene>
<dbReference type="Proteomes" id="UP000574761">
    <property type="component" value="Unassembled WGS sequence"/>
</dbReference>